<dbReference type="RefSeq" id="WP_317488576.1">
    <property type="nucleotide sequence ID" value="NZ_CP136051.1"/>
</dbReference>
<feature type="domain" description="DUF1585" evidence="2">
    <location>
        <begin position="568"/>
        <end position="641"/>
    </location>
</feature>
<gene>
    <name evidence="8" type="ORF">RT717_22370</name>
</gene>
<evidence type="ECO:0000256" key="1">
    <source>
        <dbReference type="SAM" id="SignalP"/>
    </source>
</evidence>
<evidence type="ECO:0000313" key="9">
    <source>
        <dbReference type="Proteomes" id="UP001302349"/>
    </source>
</evidence>
<evidence type="ECO:0000259" key="2">
    <source>
        <dbReference type="Pfam" id="PF07624"/>
    </source>
</evidence>
<dbReference type="InterPro" id="IPR013039">
    <property type="entry name" value="DUF1588"/>
</dbReference>
<dbReference type="InterPro" id="IPR013042">
    <property type="entry name" value="DUF1592"/>
</dbReference>
<name>A0ABZ0ILC0_9BACT</name>
<dbReference type="Pfam" id="PF07631">
    <property type="entry name" value="PSD4"/>
    <property type="match status" value="1"/>
</dbReference>
<sequence>MKHPQFICFCLTILLSAFVTKASAQEVFDYDTEIRPMLVQKCIECHNTNMPKANVNLDNYKEKARVVKDGAFWLKVLEQIESRAMPPKSKSPLSEEDYRLLVDGINGILQNSLKEHVPGQIVIRRLSHTEYQYTVKDLTGYDFDARSYFPSDGSGGGGFDNQGGSLFITPLKLERYYDAADLILQGVAENEQLWRNIAPEEYDPSWLTRLTVWVKSLFDDSYSSSTHAQLAAEKAIFPFATKAYRRFLKDDEKERLSTLFAQVYQGMDTLDNPQRFDQSIAQVYKMVMVSPHFLYRTEEEPPNSKPYYLSDFEMASRLSYFLWSSMPDDELFSLAYMGKLQDTLVLEGQVKRMLADPKAKRFAESFSTQWLGINKLLDTQPIVDPEKFPDFDMPLREALYRETVEYFYYVLTDSKNMMELVNSNYTFLNQKLADFYGVEGNFTDEYKKVLLANANRGGVMGMGSVLTVSSLPVRTSPVLRGKYVMEQIMGISPPPPPPEVAELVEDEGAHSELGLRKLLERHRSSPGCFSCHQKMDPLGLGLENFDATGRWRDSYGKAAIDASGTLADGREFNGPAELKVLLMDEKEKIARNLATKVLSYALGRGTIFTDEPALRKLETALLENNFNPDPFIVELVKSYPFRMKINDFRDKINEVL</sequence>
<dbReference type="Pfam" id="PF07635">
    <property type="entry name" value="PSCyt1"/>
    <property type="match status" value="1"/>
</dbReference>
<evidence type="ECO:0000259" key="7">
    <source>
        <dbReference type="Pfam" id="PF07637"/>
    </source>
</evidence>
<protein>
    <submittedName>
        <fullName evidence="8">DUF1592 domain-containing protein</fullName>
    </submittedName>
</protein>
<feature type="domain" description="DUF1592" evidence="5">
    <location>
        <begin position="309"/>
        <end position="438"/>
    </location>
</feature>
<evidence type="ECO:0000259" key="6">
    <source>
        <dbReference type="Pfam" id="PF07635"/>
    </source>
</evidence>
<accession>A0ABZ0ILC0</accession>
<feature type="chain" id="PRO_5046684453" evidence="1">
    <location>
        <begin position="25"/>
        <end position="656"/>
    </location>
</feature>
<keyword evidence="1" id="KW-0732">Signal</keyword>
<dbReference type="InterPro" id="IPR013036">
    <property type="entry name" value="DUF1587"/>
</dbReference>
<dbReference type="Pfam" id="PF07624">
    <property type="entry name" value="PSD2"/>
    <property type="match status" value="1"/>
</dbReference>
<feature type="signal peptide" evidence="1">
    <location>
        <begin position="1"/>
        <end position="24"/>
    </location>
</feature>
<organism evidence="8 9">
    <name type="scientific">Imperialibacter roseus</name>
    <dbReference type="NCBI Taxonomy" id="1324217"/>
    <lineage>
        <taxon>Bacteria</taxon>
        <taxon>Pseudomonadati</taxon>
        <taxon>Bacteroidota</taxon>
        <taxon>Cytophagia</taxon>
        <taxon>Cytophagales</taxon>
        <taxon>Flammeovirgaceae</taxon>
        <taxon>Imperialibacter</taxon>
    </lineage>
</organism>
<evidence type="ECO:0000259" key="3">
    <source>
        <dbReference type="Pfam" id="PF07626"/>
    </source>
</evidence>
<dbReference type="InterPro" id="IPR011478">
    <property type="entry name" value="DUF1585"/>
</dbReference>
<dbReference type="InterPro" id="IPR011429">
    <property type="entry name" value="Cyt_c_Planctomycete-type"/>
</dbReference>
<dbReference type="Proteomes" id="UP001302349">
    <property type="component" value="Chromosome"/>
</dbReference>
<keyword evidence="9" id="KW-1185">Reference proteome</keyword>
<feature type="domain" description="DUF1588" evidence="4">
    <location>
        <begin position="456"/>
        <end position="554"/>
    </location>
</feature>
<evidence type="ECO:0000259" key="4">
    <source>
        <dbReference type="Pfam" id="PF07627"/>
    </source>
</evidence>
<feature type="domain" description="DUF1595" evidence="7">
    <location>
        <begin position="232"/>
        <end position="298"/>
    </location>
</feature>
<feature type="domain" description="Cytochrome C Planctomycete-type" evidence="6">
    <location>
        <begin position="42"/>
        <end position="88"/>
    </location>
</feature>
<feature type="domain" description="DUF1587" evidence="3">
    <location>
        <begin position="124"/>
        <end position="187"/>
    </location>
</feature>
<reference evidence="8 9" key="1">
    <citation type="journal article" date="2023" name="Microbiol. Resour. Announc.">
        <title>Complete Genome Sequence of Imperialibacter roseus strain P4T.</title>
        <authorList>
            <person name="Tizabi D.R."/>
            <person name="Bachvaroff T."/>
            <person name="Hill R.T."/>
        </authorList>
    </citation>
    <scope>NUCLEOTIDE SEQUENCE [LARGE SCALE GENOMIC DNA]</scope>
    <source>
        <strain evidence="8 9">P4T</strain>
    </source>
</reference>
<dbReference type="Pfam" id="PF07637">
    <property type="entry name" value="PSD5"/>
    <property type="match status" value="1"/>
</dbReference>
<dbReference type="EMBL" id="CP136051">
    <property type="protein sequence ID" value="WOK05823.1"/>
    <property type="molecule type" value="Genomic_DNA"/>
</dbReference>
<evidence type="ECO:0000313" key="8">
    <source>
        <dbReference type="EMBL" id="WOK05823.1"/>
    </source>
</evidence>
<dbReference type="Pfam" id="PF07626">
    <property type="entry name" value="PSD3"/>
    <property type="match status" value="1"/>
</dbReference>
<evidence type="ECO:0000259" key="5">
    <source>
        <dbReference type="Pfam" id="PF07631"/>
    </source>
</evidence>
<dbReference type="Pfam" id="PF07627">
    <property type="entry name" value="PSCyt3"/>
    <property type="match status" value="1"/>
</dbReference>
<dbReference type="InterPro" id="IPR013043">
    <property type="entry name" value="DUF1595"/>
</dbReference>
<proteinExistence type="predicted"/>